<feature type="region of interest" description="Disordered" evidence="10">
    <location>
        <begin position="224"/>
        <end position="244"/>
    </location>
</feature>
<feature type="compositionally biased region" description="Basic and acidic residues" evidence="10">
    <location>
        <begin position="838"/>
        <end position="853"/>
    </location>
</feature>
<dbReference type="Pfam" id="PF07529">
    <property type="entry name" value="HSA"/>
    <property type="match status" value="1"/>
</dbReference>
<keyword evidence="4" id="KW-0156">Chromatin regulator</keyword>
<dbReference type="CDD" id="cd00167">
    <property type="entry name" value="SANT"/>
    <property type="match status" value="1"/>
</dbReference>
<evidence type="ECO:0000313" key="15">
    <source>
        <dbReference type="Proteomes" id="UP001432216"/>
    </source>
</evidence>
<evidence type="ECO:0000259" key="12">
    <source>
        <dbReference type="PROSITE" id="PS51204"/>
    </source>
</evidence>
<dbReference type="PANTHER" id="PTHR46459">
    <property type="entry name" value="E1A-BINDING PROTEIN P400-RELATED"/>
    <property type="match status" value="1"/>
</dbReference>
<dbReference type="InterPro" id="IPR014012">
    <property type="entry name" value="HSA_dom"/>
</dbReference>
<feature type="compositionally biased region" description="Polar residues" evidence="10">
    <location>
        <begin position="807"/>
        <end position="821"/>
    </location>
</feature>
<dbReference type="PANTHER" id="PTHR46459:SF1">
    <property type="entry name" value="E1A-BINDING PROTEIN P400"/>
    <property type="match status" value="1"/>
</dbReference>
<feature type="compositionally biased region" description="Polar residues" evidence="10">
    <location>
        <begin position="116"/>
        <end position="126"/>
    </location>
</feature>
<dbReference type="SMART" id="SM00573">
    <property type="entry name" value="HSA"/>
    <property type="match status" value="1"/>
</dbReference>
<reference evidence="14 15" key="1">
    <citation type="submission" date="2024-01" db="EMBL/GenBank/DDBJ databases">
        <title>Comparative genomics of Cryptococcus and Kwoniella reveals pathogenesis evolution and contrasting modes of karyotype evolution via chromosome fusion or intercentromeric recombination.</title>
        <authorList>
            <person name="Coelho M.A."/>
            <person name="David-Palma M."/>
            <person name="Shea T."/>
            <person name="Bowers K."/>
            <person name="McGinley-Smith S."/>
            <person name="Mohammad A.W."/>
            <person name="Gnirke A."/>
            <person name="Yurkov A.M."/>
            <person name="Nowrousian M."/>
            <person name="Sun S."/>
            <person name="Cuomo C.A."/>
            <person name="Heitman J."/>
        </authorList>
    </citation>
    <scope>NUCLEOTIDE SEQUENCE [LARGE SCALE GENOMIC DNA]</scope>
    <source>
        <strain evidence="14 15">7685027</strain>
    </source>
</reference>
<keyword evidence="6" id="KW-0539">Nucleus</keyword>
<feature type="compositionally biased region" description="Low complexity" evidence="10">
    <location>
        <begin position="762"/>
        <end position="787"/>
    </location>
</feature>
<feature type="region of interest" description="Disordered" evidence="10">
    <location>
        <begin position="403"/>
        <end position="486"/>
    </location>
</feature>
<feature type="coiled-coil region" evidence="9">
    <location>
        <begin position="912"/>
        <end position="941"/>
    </location>
</feature>
<name>A0ABZ2ANP8_9TREE</name>
<feature type="region of interest" description="Disordered" evidence="10">
    <location>
        <begin position="1005"/>
        <end position="1027"/>
    </location>
</feature>
<feature type="compositionally biased region" description="Basic and acidic residues" evidence="10">
    <location>
        <begin position="423"/>
        <end position="443"/>
    </location>
</feature>
<feature type="compositionally biased region" description="Polar residues" evidence="10">
    <location>
        <begin position="1067"/>
        <end position="1085"/>
    </location>
</feature>
<evidence type="ECO:0000256" key="1">
    <source>
        <dbReference type="ARBA" id="ARBA00004123"/>
    </source>
</evidence>
<feature type="domain" description="HTH myb-type" evidence="13">
    <location>
        <begin position="699"/>
        <end position="755"/>
    </location>
</feature>
<evidence type="ECO:0000259" key="11">
    <source>
        <dbReference type="PROSITE" id="PS50090"/>
    </source>
</evidence>
<dbReference type="EMBL" id="CP143807">
    <property type="protein sequence ID" value="WVO20155.1"/>
    <property type="molecule type" value="Genomic_DNA"/>
</dbReference>
<organism evidence="14 15">
    <name type="scientific">Cryptococcus decagattii</name>
    <dbReference type="NCBI Taxonomy" id="1859122"/>
    <lineage>
        <taxon>Eukaryota</taxon>
        <taxon>Fungi</taxon>
        <taxon>Dikarya</taxon>
        <taxon>Basidiomycota</taxon>
        <taxon>Agaricomycotina</taxon>
        <taxon>Tremellomycetes</taxon>
        <taxon>Tremellales</taxon>
        <taxon>Cryptococcaceae</taxon>
        <taxon>Cryptococcus</taxon>
        <taxon>Cryptococcus gattii species complex</taxon>
    </lineage>
</organism>
<evidence type="ECO:0000256" key="6">
    <source>
        <dbReference type="ARBA" id="ARBA00023242"/>
    </source>
</evidence>
<comment type="similarity">
    <text evidence="2">Belongs to the EAF1 family.</text>
</comment>
<evidence type="ECO:0000256" key="9">
    <source>
        <dbReference type="SAM" id="Coils"/>
    </source>
</evidence>
<evidence type="ECO:0000256" key="2">
    <source>
        <dbReference type="ARBA" id="ARBA00008913"/>
    </source>
</evidence>
<sequence length="1267" mass="137874">MDSQSTHLQLRNIVHVALETRQGEVTNLTAQHEGSLKQLFLMFKPRNNMLDREYDHQAIQGGDESLEGFDEWREKYRLGEGSSVNTISIPNLPAISPPATTVDYPDELSVDLPAVASSSTPASRQNPIREPSPSPIDSPLTVAPLDTSVPSLVDGIEEEPTVNMSQIQPRPFVPREYTPPPELDVPEWVPLDNYRPAAAPTTPPQLLMPLTSAYATELPPLPLFSSTSSSASSRRRKRTNSPQPDMFKLQATFSINPLSSALARSSKCVLTCDWKVAMDEMRHVRAMEGIEAKKAENRWSLRQPKKARGPGVPKSHWDYMLEEMEWMRTDFAEERRWKVVEAREFAYQVVEWHLASPEEKKTLMVGGRGWGECRNVPIPGNTGKRKEVTVEVEAEDEDVEMLVGQEGELDGEGEANRVLESIDEMRDNEKERECLPEEPRETDNINLNTGEEVDAEGETDADGEPDNGEMDAEGEPDADGEPVGDDVVGLSEIDAAQDDTRETSERTSGRHDTVLPNGLVIHKRFANAYEVAIARGPVLDTPLANAMVDLDTLTKSPSAATPTTVPAEHPVSPDEPPSFDQLFPDLALYSGPAPPENDKKYRRDEGGTFSHRLAHTSRIMDIRPILVSTLQPAKNLIDGEWDLHDGPYYEEVKGAADIPSNVVAAFNTPFGGKASRPLEHMRVSEVPKPAAHHLRAQLPWSPEEDKCLSKLVAMYPFNWDLIADSFNTEMILIPVEKRNPYECWERWYYTVGEGKNKSRQDAPALAPASAPASVTQPGTTTGTPMPQSAVTTPGVPSSAGPSSASGRPQQGNGISVSTLPTPTGEALPDGAPPPPGMSKRDRMAAKPKYEGTKRSIRHQAIYDAVKRMNRRREATRAKSHKDNAQRKVINVHESHSMSFPHVAASTPWELVEAKYQRDVQIAQQRQQRAMQEQQRQLAIRQQQAMMSAQQQAQMRPPSMPNVTNMPNAQPIRMGPNGQPMPNMAPSQQQLLNAVAAATAANRQNANGTVQGNPSVRPMPAVQGQSPQVQQQMLLQAQQMAAQQARVLQAQAQAQSQQGRAASMGGNLHSQPPQLGVSSPFAQSRTPDLPAEGAGLSGIITTPSPAMQGTATGAQSSPQIAAMGRAPSNNVPPHLRVPNAGASSPQISSPMTVPQGIPNGAGMPVQGAQTQGMQIPPAMMNNATVQQLLATLAASGQQMTPEQLRGLMLRSAHMQAQAQGQVGNPGTPQMGMQNIQGVQHFARSPSLQTAQSQPRSSPKSGPPNGQGV</sequence>
<dbReference type="SMART" id="SM00717">
    <property type="entry name" value="SANT"/>
    <property type="match status" value="1"/>
</dbReference>
<evidence type="ECO:0000256" key="10">
    <source>
        <dbReference type="SAM" id="MobiDB-lite"/>
    </source>
</evidence>
<dbReference type="Proteomes" id="UP001432216">
    <property type="component" value="Chromosome 2"/>
</dbReference>
<feature type="compositionally biased region" description="Acidic residues" evidence="10">
    <location>
        <begin position="451"/>
        <end position="484"/>
    </location>
</feature>
<feature type="compositionally biased region" description="Polar residues" evidence="10">
    <location>
        <begin position="1244"/>
        <end position="1258"/>
    </location>
</feature>
<evidence type="ECO:0000256" key="7">
    <source>
        <dbReference type="ARBA" id="ARBA00025178"/>
    </source>
</evidence>
<feature type="region of interest" description="Disordered" evidence="10">
    <location>
        <begin position="1055"/>
        <end position="1091"/>
    </location>
</feature>
<dbReference type="Gene3D" id="1.10.10.60">
    <property type="entry name" value="Homeodomain-like"/>
    <property type="match status" value="1"/>
</dbReference>
<feature type="compositionally biased region" description="Low complexity" evidence="10">
    <location>
        <begin position="1055"/>
        <end position="1064"/>
    </location>
</feature>
<proteinExistence type="inferred from homology"/>
<keyword evidence="5" id="KW-0234">DNA repair</keyword>
<dbReference type="Pfam" id="PF00249">
    <property type="entry name" value="Myb_DNA-binding"/>
    <property type="match status" value="1"/>
</dbReference>
<comment type="function">
    <text evidence="7">Component of the NuA4 histone acetyltransferase complex which is involved in transcriptional activation of selected genes principally by acetylation of nucleosomal histone H4 and H2A. The NuA4 complex is also involved in DNA repair.</text>
</comment>
<evidence type="ECO:0000313" key="14">
    <source>
        <dbReference type="EMBL" id="WVO20155.1"/>
    </source>
</evidence>
<dbReference type="PROSITE" id="PS51204">
    <property type="entry name" value="HSA"/>
    <property type="match status" value="1"/>
</dbReference>
<dbReference type="PROSITE" id="PS51294">
    <property type="entry name" value="HTH_MYB"/>
    <property type="match status" value="1"/>
</dbReference>
<evidence type="ECO:0000256" key="3">
    <source>
        <dbReference type="ARBA" id="ARBA00022763"/>
    </source>
</evidence>
<protein>
    <recommendedName>
        <fullName evidence="8">Vacuolar import and degradation protein 21</fullName>
    </recommendedName>
</protein>
<dbReference type="PROSITE" id="PS50090">
    <property type="entry name" value="MYB_LIKE"/>
    <property type="match status" value="1"/>
</dbReference>
<comment type="subcellular location">
    <subcellularLocation>
        <location evidence="1">Nucleus</location>
    </subcellularLocation>
</comment>
<dbReference type="GeneID" id="89988221"/>
<gene>
    <name evidence="14" type="ORF">IAS62_001446</name>
</gene>
<feature type="compositionally biased region" description="Polar residues" evidence="10">
    <location>
        <begin position="555"/>
        <end position="564"/>
    </location>
</feature>
<feature type="region of interest" description="Disordered" evidence="10">
    <location>
        <begin position="1214"/>
        <end position="1267"/>
    </location>
</feature>
<dbReference type="SUPFAM" id="SSF46689">
    <property type="entry name" value="Homeodomain-like"/>
    <property type="match status" value="1"/>
</dbReference>
<feature type="domain" description="Myb-like" evidence="11">
    <location>
        <begin position="699"/>
        <end position="751"/>
    </location>
</feature>
<feature type="region of interest" description="Disordered" evidence="10">
    <location>
        <begin position="116"/>
        <end position="146"/>
    </location>
</feature>
<keyword evidence="15" id="KW-1185">Reference proteome</keyword>
<dbReference type="RefSeq" id="XP_064719395.1">
    <property type="nucleotide sequence ID" value="XM_064863323.1"/>
</dbReference>
<evidence type="ECO:0000256" key="4">
    <source>
        <dbReference type="ARBA" id="ARBA00022853"/>
    </source>
</evidence>
<evidence type="ECO:0000256" key="5">
    <source>
        <dbReference type="ARBA" id="ARBA00023204"/>
    </source>
</evidence>
<feature type="region of interest" description="Disordered" evidence="10">
    <location>
        <begin position="555"/>
        <end position="575"/>
    </location>
</feature>
<dbReference type="InterPro" id="IPR017930">
    <property type="entry name" value="Myb_dom"/>
</dbReference>
<evidence type="ECO:0000256" key="8">
    <source>
        <dbReference type="ARBA" id="ARBA00029670"/>
    </source>
</evidence>
<accession>A0ABZ2ANP8</accession>
<feature type="region of interest" description="Disordered" evidence="10">
    <location>
        <begin position="159"/>
        <end position="179"/>
    </location>
</feature>
<feature type="compositionally biased region" description="Polar residues" evidence="10">
    <location>
        <begin position="1214"/>
        <end position="1236"/>
    </location>
</feature>
<feature type="domain" description="HSA" evidence="12">
    <location>
        <begin position="304"/>
        <end position="380"/>
    </location>
</feature>
<keyword evidence="3" id="KW-0227">DNA damage</keyword>
<feature type="compositionally biased region" description="Low complexity" evidence="10">
    <location>
        <begin position="796"/>
        <end position="806"/>
    </location>
</feature>
<keyword evidence="9" id="KW-0175">Coiled coil</keyword>
<feature type="region of interest" description="Disordered" evidence="10">
    <location>
        <begin position="757"/>
        <end position="855"/>
    </location>
</feature>
<dbReference type="InterPro" id="IPR001005">
    <property type="entry name" value="SANT/Myb"/>
</dbReference>
<dbReference type="InterPro" id="IPR009057">
    <property type="entry name" value="Homeodomain-like_sf"/>
</dbReference>
<evidence type="ECO:0000259" key="13">
    <source>
        <dbReference type="PROSITE" id="PS51294"/>
    </source>
</evidence>